<evidence type="ECO:0000256" key="6">
    <source>
        <dbReference type="ARBA" id="ARBA00022989"/>
    </source>
</evidence>
<dbReference type="KEGG" id="sgrg:L0C25_17470"/>
<evidence type="ECO:0000256" key="7">
    <source>
        <dbReference type="ARBA" id="ARBA00023136"/>
    </source>
</evidence>
<keyword evidence="10" id="KW-1185">Reference proteome</keyword>
<evidence type="ECO:0000313" key="9">
    <source>
        <dbReference type="EMBL" id="UYM04314.1"/>
    </source>
</evidence>
<gene>
    <name evidence="9" type="primary">mreD</name>
    <name evidence="9" type="ORF">L0C25_17470</name>
</gene>
<comment type="similarity">
    <text evidence="2">Belongs to the MreD family.</text>
</comment>
<protein>
    <submittedName>
        <fullName evidence="9">Rod shape-determining protein MreD</fullName>
    </submittedName>
</protein>
<name>A0AA46TFC9_9ACTN</name>
<keyword evidence="3" id="KW-1003">Cell membrane</keyword>
<keyword evidence="6 8" id="KW-1133">Transmembrane helix</keyword>
<accession>A0AA46TFC9</accession>
<reference evidence="9" key="1">
    <citation type="submission" date="2022-01" db="EMBL/GenBank/DDBJ databases">
        <title>Nocardioidaceae gen. sp. A5X3R13.</title>
        <authorList>
            <person name="Lopez Marin M.A."/>
            <person name="Uhlik O."/>
        </authorList>
    </citation>
    <scope>NUCLEOTIDE SEQUENCE</scope>
    <source>
        <strain evidence="9">A5X3R13</strain>
    </source>
</reference>
<evidence type="ECO:0000256" key="1">
    <source>
        <dbReference type="ARBA" id="ARBA00004651"/>
    </source>
</evidence>
<comment type="subcellular location">
    <subcellularLocation>
        <location evidence="1">Cell membrane</location>
        <topology evidence="1">Multi-pass membrane protein</topology>
    </subcellularLocation>
</comment>
<dbReference type="Proteomes" id="UP001164390">
    <property type="component" value="Chromosome"/>
</dbReference>
<feature type="transmembrane region" description="Helical" evidence="8">
    <location>
        <begin position="72"/>
        <end position="89"/>
    </location>
</feature>
<feature type="transmembrane region" description="Helical" evidence="8">
    <location>
        <begin position="135"/>
        <end position="158"/>
    </location>
</feature>
<evidence type="ECO:0000256" key="3">
    <source>
        <dbReference type="ARBA" id="ARBA00022475"/>
    </source>
</evidence>
<evidence type="ECO:0000256" key="8">
    <source>
        <dbReference type="SAM" id="Phobius"/>
    </source>
</evidence>
<evidence type="ECO:0000256" key="4">
    <source>
        <dbReference type="ARBA" id="ARBA00022692"/>
    </source>
</evidence>
<dbReference type="GO" id="GO:0005886">
    <property type="term" value="C:plasma membrane"/>
    <property type="evidence" value="ECO:0007669"/>
    <property type="project" value="UniProtKB-SubCell"/>
</dbReference>
<dbReference type="AlphaFoldDB" id="A0AA46TFC9"/>
<dbReference type="Gene3D" id="1.10.1760.20">
    <property type="match status" value="1"/>
</dbReference>
<feature type="transmembrane region" description="Helical" evidence="8">
    <location>
        <begin position="26"/>
        <end position="45"/>
    </location>
</feature>
<sequence length="170" mass="17425">MSRTAAALALLVAALTLQVGLFPQLSIAGVVPNLALLVVIGAAIVRGPQYAAVLGFAAGLMVDLAPPSDHVAGRWALAFVIAGYLAGLVRRDAQESAVAAIATVAGCSFVATSLFALSGLLLGDDGVTVERVFTVVPLGVLYDVLLAPVVLPLVIAAFRRLDPRPMEAVR</sequence>
<organism evidence="9 10">
    <name type="scientific">Solicola gregarius</name>
    <dbReference type="NCBI Taxonomy" id="2908642"/>
    <lineage>
        <taxon>Bacteria</taxon>
        <taxon>Bacillati</taxon>
        <taxon>Actinomycetota</taxon>
        <taxon>Actinomycetes</taxon>
        <taxon>Propionibacteriales</taxon>
        <taxon>Nocardioidaceae</taxon>
        <taxon>Solicola</taxon>
    </lineage>
</organism>
<dbReference type="EMBL" id="CP094970">
    <property type="protein sequence ID" value="UYM04314.1"/>
    <property type="molecule type" value="Genomic_DNA"/>
</dbReference>
<evidence type="ECO:0000313" key="10">
    <source>
        <dbReference type="Proteomes" id="UP001164390"/>
    </source>
</evidence>
<dbReference type="NCBIfam" id="TIGR03426">
    <property type="entry name" value="shape_MreD"/>
    <property type="match status" value="1"/>
</dbReference>
<dbReference type="GO" id="GO:0008360">
    <property type="term" value="P:regulation of cell shape"/>
    <property type="evidence" value="ECO:0007669"/>
    <property type="project" value="UniProtKB-KW"/>
</dbReference>
<feature type="transmembrane region" description="Helical" evidence="8">
    <location>
        <begin position="96"/>
        <end position="123"/>
    </location>
</feature>
<keyword evidence="4 8" id="KW-0812">Transmembrane</keyword>
<dbReference type="RefSeq" id="WP_271632988.1">
    <property type="nucleotide sequence ID" value="NZ_CP094970.1"/>
</dbReference>
<evidence type="ECO:0000256" key="2">
    <source>
        <dbReference type="ARBA" id="ARBA00007776"/>
    </source>
</evidence>
<keyword evidence="7 8" id="KW-0472">Membrane</keyword>
<dbReference type="Pfam" id="PF04093">
    <property type="entry name" value="MreD"/>
    <property type="match status" value="1"/>
</dbReference>
<keyword evidence="5" id="KW-0133">Cell shape</keyword>
<proteinExistence type="inferred from homology"/>
<evidence type="ECO:0000256" key="5">
    <source>
        <dbReference type="ARBA" id="ARBA00022960"/>
    </source>
</evidence>
<dbReference type="InterPro" id="IPR007227">
    <property type="entry name" value="Cell_shape_determining_MreD"/>
</dbReference>